<sequence length="587" mass="66141">MGQGRLTRDHYPRGYWPQERGTIEPNLEEGRYSEPQDIRRPPMSIDQALREQANVPGKFYFVAALGLDGKTTSFTAPYLPPSVDVREFFDVDKFERCMQRALSSNPSINQPYEDPGFGIDSDMSRHPMELGRRWTANRRYGEPTPLEAFEVEESHKTRKRPRVSALRRRSERSDPPLITPTAPKKTITIGDDKAVWQFYHDILKECQQNACKLIAKAWIKAVEPKKQSTHPYTGKDEKAPDWWPKPWGTNKDEKVRHKEPDHLLRHERLYLLVHILRLIVEPAERQHPAVQKVHLNVSKLSDLTMDAMSSWFADKENPANATKQPLLKELFKLARAEERYKNDEIDPSASVFVTSIERVSQGGGSDAEELDSAKDEEEQQRHTPISSTASPQRVGTAHVTMSHQQSIAPGPTHHMQGADYAGDLMVRGTQLPHPILGSEMAPERTHFEMPEMMSLPNIFPGQHDTSRKSSAFASPSEYASPTTPIYQHWQNASTPPNSQAMYSFTPHQPGPQTSFVGQPGVHLTQSHQYLGASFDGLARGHHDSQSGPMFRPGGLGQASLSHQQSYYDTPTTPGGVKVETALRNPPH</sequence>
<dbReference type="InterPro" id="IPR021264">
    <property type="entry name" value="AFUB_079030/YDR124W-like"/>
</dbReference>
<gene>
    <name evidence="3" type="ORF">DL764_006764</name>
</gene>
<protein>
    <recommendedName>
        <fullName evidence="2">Subtelomeric hrmA-associated cluster protein AFUB-079030/YDR124W-like helical bundle domain-containing protein</fullName>
    </recommendedName>
</protein>
<accession>A0A4Q4T711</accession>
<evidence type="ECO:0000313" key="3">
    <source>
        <dbReference type="EMBL" id="RYO99623.1"/>
    </source>
</evidence>
<dbReference type="PANTHER" id="PTHR36102:SF1">
    <property type="entry name" value="YDR124W-LIKE HELICAL BUNDLE DOMAIN-CONTAINING PROTEIN"/>
    <property type="match status" value="1"/>
</dbReference>
<dbReference type="Proteomes" id="UP000293360">
    <property type="component" value="Unassembled WGS sequence"/>
</dbReference>
<feature type="compositionally biased region" description="Basic and acidic residues" evidence="1">
    <location>
        <begin position="1"/>
        <end position="12"/>
    </location>
</feature>
<proteinExistence type="predicted"/>
<evidence type="ECO:0000256" key="1">
    <source>
        <dbReference type="SAM" id="MobiDB-lite"/>
    </source>
</evidence>
<organism evidence="3 4">
    <name type="scientific">Monosporascus ibericus</name>
    <dbReference type="NCBI Taxonomy" id="155417"/>
    <lineage>
        <taxon>Eukaryota</taxon>
        <taxon>Fungi</taxon>
        <taxon>Dikarya</taxon>
        <taxon>Ascomycota</taxon>
        <taxon>Pezizomycotina</taxon>
        <taxon>Sordariomycetes</taxon>
        <taxon>Xylariomycetidae</taxon>
        <taxon>Xylariales</taxon>
        <taxon>Xylariales incertae sedis</taxon>
        <taxon>Monosporascus</taxon>
    </lineage>
</organism>
<feature type="domain" description="Subtelomeric hrmA-associated cluster protein AFUB-079030/YDR124W-like helical bundle" evidence="2">
    <location>
        <begin position="189"/>
        <end position="335"/>
    </location>
</feature>
<keyword evidence="4" id="KW-1185">Reference proteome</keyword>
<feature type="region of interest" description="Disordered" evidence="1">
    <location>
        <begin position="540"/>
        <end position="587"/>
    </location>
</feature>
<feature type="compositionally biased region" description="Low complexity" evidence="1">
    <location>
        <begin position="175"/>
        <end position="184"/>
    </location>
</feature>
<dbReference type="Pfam" id="PF11001">
    <property type="entry name" value="AFUB_07903_YDR124W_hel"/>
    <property type="match status" value="1"/>
</dbReference>
<comment type="caution">
    <text evidence="3">The sequence shown here is derived from an EMBL/GenBank/DDBJ whole genome shotgun (WGS) entry which is preliminary data.</text>
</comment>
<dbReference type="AlphaFoldDB" id="A0A4Q4T711"/>
<reference evidence="3 4" key="1">
    <citation type="submission" date="2018-06" db="EMBL/GenBank/DDBJ databases">
        <title>Complete Genomes of Monosporascus.</title>
        <authorList>
            <person name="Robinson A.J."/>
            <person name="Natvig D.O."/>
        </authorList>
    </citation>
    <scope>NUCLEOTIDE SEQUENCE [LARGE SCALE GENOMIC DNA]</scope>
    <source>
        <strain evidence="3 4">CBS 110550</strain>
    </source>
</reference>
<dbReference type="PANTHER" id="PTHR36102">
    <property type="entry name" value="CHROMOSOME 10, WHOLE GENOME SHOTGUN SEQUENCE"/>
    <property type="match status" value="1"/>
</dbReference>
<feature type="region of interest" description="Disordered" evidence="1">
    <location>
        <begin position="147"/>
        <end position="184"/>
    </location>
</feature>
<dbReference type="STRING" id="155417.A0A4Q4T711"/>
<feature type="compositionally biased region" description="Basic and acidic residues" evidence="1">
    <location>
        <begin position="28"/>
        <end position="39"/>
    </location>
</feature>
<feature type="region of interest" description="Disordered" evidence="1">
    <location>
        <begin position="359"/>
        <end position="418"/>
    </location>
</feature>
<name>A0A4Q4T711_9PEZI</name>
<feature type="compositionally biased region" description="Polar residues" evidence="1">
    <location>
        <begin position="382"/>
        <end position="407"/>
    </location>
</feature>
<feature type="compositionally biased region" description="Basic residues" evidence="1">
    <location>
        <begin position="156"/>
        <end position="170"/>
    </location>
</feature>
<dbReference type="EMBL" id="QJNU01000411">
    <property type="protein sequence ID" value="RYO99623.1"/>
    <property type="molecule type" value="Genomic_DNA"/>
</dbReference>
<evidence type="ECO:0000313" key="4">
    <source>
        <dbReference type="Proteomes" id="UP000293360"/>
    </source>
</evidence>
<feature type="region of interest" description="Disordered" evidence="1">
    <location>
        <begin position="1"/>
        <end position="39"/>
    </location>
</feature>
<dbReference type="InterPro" id="IPR047092">
    <property type="entry name" value="AFUB_07903/YDR124W-like_hel"/>
</dbReference>
<dbReference type="OrthoDB" id="5338458at2759"/>
<feature type="compositionally biased region" description="Polar residues" evidence="1">
    <location>
        <begin position="558"/>
        <end position="572"/>
    </location>
</feature>
<evidence type="ECO:0000259" key="2">
    <source>
        <dbReference type="Pfam" id="PF11001"/>
    </source>
</evidence>
<feature type="compositionally biased region" description="Acidic residues" evidence="1">
    <location>
        <begin position="366"/>
        <end position="378"/>
    </location>
</feature>